<reference evidence="7 8" key="1">
    <citation type="submission" date="2019-10" db="EMBL/GenBank/DDBJ databases">
        <title>Gracilibacillus salitolerans sp. nov., a moderate halophile isolated from a saline soil in northwest China.</title>
        <authorList>
            <person name="Gan L."/>
        </authorList>
    </citation>
    <scope>NUCLEOTIDE SEQUENCE [LARGE SCALE GENOMIC DNA]</scope>
    <source>
        <strain evidence="7 8">TP2-8</strain>
    </source>
</reference>
<dbReference type="Gene3D" id="3.40.1710.10">
    <property type="entry name" value="abc type-2 transporter like domain"/>
    <property type="match status" value="1"/>
</dbReference>
<sequence>MKEIIYTRSLLLKKQWLSLSCWILLPILIAIGFVSTAETVQDDFRVPIGMVLEEESESAFALLEEINDSSLVSAFQLSEREAIRKLEQHELDSVFIIRQGYQDNLQSGNRRNLLESYYSDRSFAYNPVKEMIVSIIQQETGRIKAANTVINLETQLSSDQHWTIEEIIAKSREIQKEEDLLHNQFRYHGDSDLTDNSGVQWNPWMVWAFASLLVTIFIFDWVIKERKASVAVRFPFMKIKYPTYMLVNVLVYILLLLIIDLVTAGIFYLLYQETINILSLVSFRIMVCLFAFLFVSMIRNAYFSYVAAIIWTLVVIVISGTVLPFGGLGNIGGWINLFNPLYRFLTGEWTIGWLGFCIIGMVIWYVREERKYA</sequence>
<evidence type="ECO:0000256" key="2">
    <source>
        <dbReference type="ARBA" id="ARBA00022692"/>
    </source>
</evidence>
<organism evidence="7 8">
    <name type="scientific">Gracilibacillus thailandensis</name>
    <dbReference type="NCBI Taxonomy" id="563735"/>
    <lineage>
        <taxon>Bacteria</taxon>
        <taxon>Bacillati</taxon>
        <taxon>Bacillota</taxon>
        <taxon>Bacilli</taxon>
        <taxon>Bacillales</taxon>
        <taxon>Bacillaceae</taxon>
        <taxon>Gracilibacillus</taxon>
    </lineage>
</organism>
<feature type="transmembrane region" description="Helical" evidence="5">
    <location>
        <begin position="349"/>
        <end position="366"/>
    </location>
</feature>
<keyword evidence="2 5" id="KW-0812">Transmembrane</keyword>
<dbReference type="EMBL" id="WJEE01000001">
    <property type="protein sequence ID" value="MRI64844.1"/>
    <property type="molecule type" value="Genomic_DNA"/>
</dbReference>
<gene>
    <name evidence="7" type="ORF">GH885_00605</name>
</gene>
<feature type="transmembrane region" description="Helical" evidence="5">
    <location>
        <begin position="277"/>
        <end position="295"/>
    </location>
</feature>
<comment type="subcellular location">
    <subcellularLocation>
        <location evidence="1">Membrane</location>
        <topology evidence="1">Multi-pass membrane protein</topology>
    </subcellularLocation>
</comment>
<keyword evidence="8" id="KW-1185">Reference proteome</keyword>
<name>A0A6N7QTI1_9BACI</name>
<protein>
    <recommendedName>
        <fullName evidence="6">ABC-2 type transporter transmembrane domain-containing protein</fullName>
    </recommendedName>
</protein>
<feature type="transmembrane region" description="Helical" evidence="5">
    <location>
        <begin position="204"/>
        <end position="223"/>
    </location>
</feature>
<feature type="transmembrane region" description="Helical" evidence="5">
    <location>
        <begin position="244"/>
        <end position="271"/>
    </location>
</feature>
<keyword evidence="4 5" id="KW-0472">Membrane</keyword>
<dbReference type="Pfam" id="PF12698">
    <property type="entry name" value="ABC2_membrane_3"/>
    <property type="match status" value="1"/>
</dbReference>
<dbReference type="RefSeq" id="WP_153833736.1">
    <property type="nucleotide sequence ID" value="NZ_JBHUMW010000007.1"/>
</dbReference>
<dbReference type="Proteomes" id="UP000435187">
    <property type="component" value="Unassembled WGS sequence"/>
</dbReference>
<evidence type="ECO:0000259" key="6">
    <source>
        <dbReference type="Pfam" id="PF12698"/>
    </source>
</evidence>
<evidence type="ECO:0000256" key="4">
    <source>
        <dbReference type="ARBA" id="ARBA00023136"/>
    </source>
</evidence>
<evidence type="ECO:0000256" key="5">
    <source>
        <dbReference type="SAM" id="Phobius"/>
    </source>
</evidence>
<dbReference type="InterPro" id="IPR013525">
    <property type="entry name" value="ABC2_TM"/>
</dbReference>
<feature type="domain" description="ABC-2 type transporter transmembrane" evidence="6">
    <location>
        <begin position="18"/>
        <end position="344"/>
    </location>
</feature>
<feature type="transmembrane region" description="Helical" evidence="5">
    <location>
        <begin position="302"/>
        <end position="329"/>
    </location>
</feature>
<accession>A0A6N7QTI1</accession>
<dbReference type="GO" id="GO:0140359">
    <property type="term" value="F:ABC-type transporter activity"/>
    <property type="evidence" value="ECO:0007669"/>
    <property type="project" value="InterPro"/>
</dbReference>
<proteinExistence type="predicted"/>
<evidence type="ECO:0000313" key="7">
    <source>
        <dbReference type="EMBL" id="MRI64844.1"/>
    </source>
</evidence>
<evidence type="ECO:0000256" key="3">
    <source>
        <dbReference type="ARBA" id="ARBA00022989"/>
    </source>
</evidence>
<dbReference type="AlphaFoldDB" id="A0A6N7QTI1"/>
<dbReference type="GO" id="GO:0016020">
    <property type="term" value="C:membrane"/>
    <property type="evidence" value="ECO:0007669"/>
    <property type="project" value="UniProtKB-SubCell"/>
</dbReference>
<evidence type="ECO:0000256" key="1">
    <source>
        <dbReference type="ARBA" id="ARBA00004141"/>
    </source>
</evidence>
<evidence type="ECO:0000313" key="8">
    <source>
        <dbReference type="Proteomes" id="UP000435187"/>
    </source>
</evidence>
<comment type="caution">
    <text evidence="7">The sequence shown here is derived from an EMBL/GenBank/DDBJ whole genome shotgun (WGS) entry which is preliminary data.</text>
</comment>
<keyword evidence="3 5" id="KW-1133">Transmembrane helix</keyword>